<dbReference type="PANTHER" id="PTHR43381">
    <property type="entry name" value="TRANSLATION INITIATION FACTOR IF-2-RELATED"/>
    <property type="match status" value="1"/>
</dbReference>
<dbReference type="CDD" id="cd01887">
    <property type="entry name" value="IF2_eIF5B"/>
    <property type="match status" value="1"/>
</dbReference>
<dbReference type="InterPro" id="IPR005225">
    <property type="entry name" value="Small_GTP-bd"/>
</dbReference>
<dbReference type="InterPro" id="IPR015760">
    <property type="entry name" value="TIF_IF2"/>
</dbReference>
<evidence type="ECO:0000256" key="4">
    <source>
        <dbReference type="ARBA" id="ARBA00022917"/>
    </source>
</evidence>
<comment type="caution">
    <text evidence="7">The sequence shown here is derived from an EMBL/GenBank/DDBJ whole genome shotgun (WGS) entry which is preliminary data.</text>
</comment>
<dbReference type="Gene3D" id="2.40.30.10">
    <property type="entry name" value="Translation factors"/>
    <property type="match status" value="2"/>
</dbReference>
<feature type="domain" description="Tr-type G" evidence="6">
    <location>
        <begin position="6"/>
        <end position="176"/>
    </location>
</feature>
<keyword evidence="2" id="KW-0396">Initiation factor</keyword>
<evidence type="ECO:0000256" key="2">
    <source>
        <dbReference type="ARBA" id="ARBA00022540"/>
    </source>
</evidence>
<dbReference type="SUPFAM" id="SSF52540">
    <property type="entry name" value="P-loop containing nucleoside triphosphate hydrolases"/>
    <property type="match status" value="1"/>
</dbReference>
<dbReference type="GO" id="GO:0005737">
    <property type="term" value="C:cytoplasm"/>
    <property type="evidence" value="ECO:0007669"/>
    <property type="project" value="TreeGrafter"/>
</dbReference>
<keyword evidence="3" id="KW-0547">Nucleotide-binding</keyword>
<dbReference type="Pfam" id="PF11987">
    <property type="entry name" value="IF-2"/>
    <property type="match status" value="1"/>
</dbReference>
<dbReference type="PANTHER" id="PTHR43381:SF4">
    <property type="entry name" value="EUKARYOTIC TRANSLATION INITIATION FACTOR 5B"/>
    <property type="match status" value="1"/>
</dbReference>
<protein>
    <recommendedName>
        <fullName evidence="6">Tr-type G domain-containing protein</fullName>
    </recommendedName>
</protein>
<proteinExistence type="inferred from homology"/>
<organism evidence="7 8">
    <name type="scientific">Candidatus Roizmanbacteria bacterium RIFOXYA1_FULL_41_12</name>
    <dbReference type="NCBI Taxonomy" id="1802082"/>
    <lineage>
        <taxon>Bacteria</taxon>
        <taxon>Candidatus Roizmaniibacteriota</taxon>
    </lineage>
</organism>
<dbReference type="GO" id="GO:0005525">
    <property type="term" value="F:GTP binding"/>
    <property type="evidence" value="ECO:0007669"/>
    <property type="project" value="UniProtKB-KW"/>
</dbReference>
<dbReference type="PROSITE" id="PS51722">
    <property type="entry name" value="G_TR_2"/>
    <property type="match status" value="1"/>
</dbReference>
<accession>A0A1F7KFK1</accession>
<dbReference type="NCBIfam" id="TIGR00231">
    <property type="entry name" value="small_GTP"/>
    <property type="match status" value="1"/>
</dbReference>
<dbReference type="PRINTS" id="PR00328">
    <property type="entry name" value="SAR1GTPBP"/>
</dbReference>
<reference evidence="7 8" key="1">
    <citation type="journal article" date="2016" name="Nat. Commun.">
        <title>Thousands of microbial genomes shed light on interconnected biogeochemical processes in an aquifer system.</title>
        <authorList>
            <person name="Anantharaman K."/>
            <person name="Brown C.T."/>
            <person name="Hug L.A."/>
            <person name="Sharon I."/>
            <person name="Castelle C.J."/>
            <person name="Probst A.J."/>
            <person name="Thomas B.C."/>
            <person name="Singh A."/>
            <person name="Wilkins M.J."/>
            <person name="Karaoz U."/>
            <person name="Brodie E.L."/>
            <person name="Williams K.H."/>
            <person name="Hubbard S.S."/>
            <person name="Banfield J.F."/>
        </authorList>
    </citation>
    <scope>NUCLEOTIDE SEQUENCE [LARGE SCALE GENOMIC DNA]</scope>
</reference>
<evidence type="ECO:0000313" key="7">
    <source>
        <dbReference type="EMBL" id="OGK66640.1"/>
    </source>
</evidence>
<evidence type="ECO:0000256" key="3">
    <source>
        <dbReference type="ARBA" id="ARBA00022741"/>
    </source>
</evidence>
<dbReference type="SUPFAM" id="SSF50447">
    <property type="entry name" value="Translation proteins"/>
    <property type="match status" value="2"/>
</dbReference>
<gene>
    <name evidence="7" type="ORF">A2209_00100</name>
</gene>
<dbReference type="AlphaFoldDB" id="A0A1F7KFK1"/>
<comment type="similarity">
    <text evidence="1">Belongs to the TRAFAC class translation factor GTPase superfamily. Classic translation factor GTPase family. IF-2 subfamily.</text>
</comment>
<dbReference type="InterPro" id="IPR023115">
    <property type="entry name" value="TIF_IF2_dom3"/>
</dbReference>
<dbReference type="InterPro" id="IPR053905">
    <property type="entry name" value="EF-G-like_DII"/>
</dbReference>
<evidence type="ECO:0000256" key="5">
    <source>
        <dbReference type="ARBA" id="ARBA00023134"/>
    </source>
</evidence>
<evidence type="ECO:0000259" key="6">
    <source>
        <dbReference type="PROSITE" id="PS51722"/>
    </source>
</evidence>
<dbReference type="Gene3D" id="3.40.50.10050">
    <property type="entry name" value="Translation initiation factor IF- 2, domain 3"/>
    <property type="match status" value="1"/>
</dbReference>
<evidence type="ECO:0000256" key="1">
    <source>
        <dbReference type="ARBA" id="ARBA00007733"/>
    </source>
</evidence>
<dbReference type="InterPro" id="IPR009000">
    <property type="entry name" value="Transl_B-barrel_sf"/>
</dbReference>
<dbReference type="FunFam" id="3.40.50.300:FF:000019">
    <property type="entry name" value="Translation initiation factor IF-2"/>
    <property type="match status" value="1"/>
</dbReference>
<dbReference type="Pfam" id="PF22042">
    <property type="entry name" value="EF-G_D2"/>
    <property type="match status" value="1"/>
</dbReference>
<dbReference type="Gene3D" id="3.40.50.300">
    <property type="entry name" value="P-loop containing nucleotide triphosphate hydrolases"/>
    <property type="match status" value="1"/>
</dbReference>
<keyword evidence="4" id="KW-0648">Protein biosynthesis</keyword>
<name>A0A1F7KFK1_9BACT</name>
<dbReference type="InterPro" id="IPR027417">
    <property type="entry name" value="P-loop_NTPase"/>
</dbReference>
<sequence>MDKNQVKPPVVVVLGHVDHGKTTLLDALRHSRVAEGEFGQITQHIGAYEISTKEGQKITFIDTPGHEAFNTLRSRGAKLADLALLIVAADSSVKPQTLEALKQIRLNKIPFIVVINKVDLETANLEKVIKDLTKHEVYLEGRGGDVPYVQISAKNKTGLDTLLELITLVADLNSLTYSPKAETEGVVIEAKKDRRGVVLTIILTNGSLKVGDQIYADQEVIKIRAMFNDLGQGVKELFPSTPAEILGSKQVVVPGTILSKKPIVKAETNKAASRTGLTEEEWFDQNQTKFNFIIKADTFGTLEAILEKFQEFDEIKVIKSETGELTEADLELAKTTKANILVFNSKLRHTIKEKAEKEDINVFEYNLIYELLDQVEDLIYALRTRQEKEAKKVAEAKVIAKFIKGDQVIAGLKVLTGKLSTKEKAEVMRGKKVLGETTISSLYQKSDAVLSVTKGEECGAIFADKIDFQQGDIVKLYTP</sequence>
<dbReference type="FunFam" id="3.40.50.10050:FF:000001">
    <property type="entry name" value="Translation initiation factor IF-2"/>
    <property type="match status" value="1"/>
</dbReference>
<dbReference type="GO" id="GO:0003743">
    <property type="term" value="F:translation initiation factor activity"/>
    <property type="evidence" value="ECO:0007669"/>
    <property type="project" value="UniProtKB-KW"/>
</dbReference>
<dbReference type="GO" id="GO:0003924">
    <property type="term" value="F:GTPase activity"/>
    <property type="evidence" value="ECO:0007669"/>
    <property type="project" value="InterPro"/>
</dbReference>
<dbReference type="Proteomes" id="UP000178450">
    <property type="component" value="Unassembled WGS sequence"/>
</dbReference>
<evidence type="ECO:0000313" key="8">
    <source>
        <dbReference type="Proteomes" id="UP000178450"/>
    </source>
</evidence>
<keyword evidence="5" id="KW-0342">GTP-binding</keyword>
<dbReference type="InterPro" id="IPR000795">
    <property type="entry name" value="T_Tr_GTP-bd_dom"/>
</dbReference>
<dbReference type="Pfam" id="PF00009">
    <property type="entry name" value="GTP_EFTU"/>
    <property type="match status" value="1"/>
</dbReference>
<dbReference type="EMBL" id="MGBG01000005">
    <property type="protein sequence ID" value="OGK66640.1"/>
    <property type="molecule type" value="Genomic_DNA"/>
</dbReference>
<dbReference type="InterPro" id="IPR006689">
    <property type="entry name" value="Small_GTPase_ARF/SAR"/>
</dbReference>
<dbReference type="SUPFAM" id="SSF52156">
    <property type="entry name" value="Initiation factor IF2/eIF5b, domain 3"/>
    <property type="match status" value="1"/>
</dbReference>
<dbReference type="InterPro" id="IPR036925">
    <property type="entry name" value="TIF_IF2_dom3_sf"/>
</dbReference>